<gene>
    <name evidence="2" type="ORF">G7Z17_g11087</name>
</gene>
<proteinExistence type="predicted"/>
<accession>A0A9P5GXP5</accession>
<evidence type="ECO:0000256" key="1">
    <source>
        <dbReference type="SAM" id="MobiDB-lite"/>
    </source>
</evidence>
<dbReference type="Proteomes" id="UP000722485">
    <property type="component" value="Unassembled WGS sequence"/>
</dbReference>
<protein>
    <submittedName>
        <fullName evidence="2">Uncharacterized protein</fullName>
    </submittedName>
</protein>
<dbReference type="AlphaFoldDB" id="A0A9P5GXP5"/>
<name>A0A9P5GXP5_9HYPO</name>
<sequence>MDKYIGPEDMKLFWTRTGAPILIFTYQVNQENLCQGMFLIDVRAAVPELEAELGKHAKKMPPIQFKEPVGLHRQPPEGEEDHPRYQREKNWALVQSPFSKDPEELMIMVEPGQLFRYQAADKPVENVGSQNESAVEAPYPHDIKPEDTWHSAENTCMHDVMLSDNHVHQSTPMLSLTLCNRGECEPLANNTVMLGMVQRRYDRPGSPFTWYDRHIAVYNAVPPYNMMSASKSLAYLGEGNKYAWTGSMVYFHQGTEYAANRSHGYLDDEIWLSFGIGDSAPGWLDVEARDLIADHNLCQGASKGFRHYAKDL</sequence>
<dbReference type="EMBL" id="JAANBB010000397">
    <property type="protein sequence ID" value="KAF7543014.1"/>
    <property type="molecule type" value="Genomic_DNA"/>
</dbReference>
<evidence type="ECO:0000313" key="2">
    <source>
        <dbReference type="EMBL" id="KAF7543014.1"/>
    </source>
</evidence>
<organism evidence="2 3">
    <name type="scientific">Cylindrodendrum hubeiense</name>
    <dbReference type="NCBI Taxonomy" id="595255"/>
    <lineage>
        <taxon>Eukaryota</taxon>
        <taxon>Fungi</taxon>
        <taxon>Dikarya</taxon>
        <taxon>Ascomycota</taxon>
        <taxon>Pezizomycotina</taxon>
        <taxon>Sordariomycetes</taxon>
        <taxon>Hypocreomycetidae</taxon>
        <taxon>Hypocreales</taxon>
        <taxon>Nectriaceae</taxon>
        <taxon>Cylindrodendrum</taxon>
    </lineage>
</organism>
<dbReference type="OrthoDB" id="2522565at2759"/>
<keyword evidence="3" id="KW-1185">Reference proteome</keyword>
<reference evidence="2" key="1">
    <citation type="submission" date="2020-03" db="EMBL/GenBank/DDBJ databases">
        <title>Draft Genome Sequence of Cylindrodendrum hubeiense.</title>
        <authorList>
            <person name="Buettner E."/>
            <person name="Kellner H."/>
        </authorList>
    </citation>
    <scope>NUCLEOTIDE SEQUENCE</scope>
    <source>
        <strain evidence="2">IHI 201604</strain>
    </source>
</reference>
<evidence type="ECO:0000313" key="3">
    <source>
        <dbReference type="Proteomes" id="UP000722485"/>
    </source>
</evidence>
<feature type="region of interest" description="Disordered" evidence="1">
    <location>
        <begin position="65"/>
        <end position="86"/>
    </location>
</feature>
<comment type="caution">
    <text evidence="2">The sequence shown here is derived from an EMBL/GenBank/DDBJ whole genome shotgun (WGS) entry which is preliminary data.</text>
</comment>